<evidence type="ECO:0000313" key="2">
    <source>
        <dbReference type="Proteomes" id="UP000014500"/>
    </source>
</evidence>
<protein>
    <submittedName>
        <fullName evidence="1">Uncharacterized protein</fullName>
    </submittedName>
</protein>
<dbReference type="EMBL" id="JH432102">
    <property type="status" value="NOT_ANNOTATED_CDS"/>
    <property type="molecule type" value="Genomic_DNA"/>
</dbReference>
<proteinExistence type="predicted"/>
<organism evidence="1 2">
    <name type="scientific">Strigamia maritima</name>
    <name type="common">European centipede</name>
    <name type="synonym">Geophilus maritimus</name>
    <dbReference type="NCBI Taxonomy" id="126957"/>
    <lineage>
        <taxon>Eukaryota</taxon>
        <taxon>Metazoa</taxon>
        <taxon>Ecdysozoa</taxon>
        <taxon>Arthropoda</taxon>
        <taxon>Myriapoda</taxon>
        <taxon>Chilopoda</taxon>
        <taxon>Pleurostigmophora</taxon>
        <taxon>Geophilomorpha</taxon>
        <taxon>Linotaeniidae</taxon>
        <taxon>Strigamia</taxon>
    </lineage>
</organism>
<accession>T1JDC1</accession>
<keyword evidence="2" id="KW-1185">Reference proteome</keyword>
<reference evidence="2" key="1">
    <citation type="submission" date="2011-05" db="EMBL/GenBank/DDBJ databases">
        <authorList>
            <person name="Richards S.R."/>
            <person name="Qu J."/>
            <person name="Jiang H."/>
            <person name="Jhangiani S.N."/>
            <person name="Agravi P."/>
            <person name="Goodspeed R."/>
            <person name="Gross S."/>
            <person name="Mandapat C."/>
            <person name="Jackson L."/>
            <person name="Mathew T."/>
            <person name="Pu L."/>
            <person name="Thornton R."/>
            <person name="Saada N."/>
            <person name="Wilczek-Boney K.B."/>
            <person name="Lee S."/>
            <person name="Kovar C."/>
            <person name="Wu Y."/>
            <person name="Scherer S.E."/>
            <person name="Worley K.C."/>
            <person name="Muzny D.M."/>
            <person name="Gibbs R."/>
        </authorList>
    </citation>
    <scope>NUCLEOTIDE SEQUENCE</scope>
    <source>
        <strain evidence="2">Brora</strain>
    </source>
</reference>
<name>T1JDC1_STRMM</name>
<dbReference type="Proteomes" id="UP000014500">
    <property type="component" value="Unassembled WGS sequence"/>
</dbReference>
<reference evidence="1" key="2">
    <citation type="submission" date="2015-02" db="UniProtKB">
        <authorList>
            <consortium name="EnsemblMetazoa"/>
        </authorList>
    </citation>
    <scope>IDENTIFICATION</scope>
</reference>
<sequence length="211" mass="24056">MRTVPFNFEEKKKVPYRTVPSLLRHKSGNGSLTHHYFKSICLLPTDGDCTKEAVGIRKLVPSGIGNHIDVCLVLLQTYVCTNGITDFLVFILSHCIIACNCFGFGLRRDCNSNYLMVQFDQQSTQCKASTSKHKQAVARNSHQLIFYLIHVPISLQVELQVDSTAYPSPRMHSVRGRTKQFWLKNNFGKFEQYIICLKSVRIVAERVNKSQ</sequence>
<evidence type="ECO:0000313" key="1">
    <source>
        <dbReference type="EnsemblMetazoa" id="SMAR011797-PA"/>
    </source>
</evidence>
<dbReference type="HOGENOM" id="CLU_1306266_0_0_1"/>
<dbReference type="EnsemblMetazoa" id="SMAR011797-RA">
    <property type="protein sequence ID" value="SMAR011797-PA"/>
    <property type="gene ID" value="SMAR011797"/>
</dbReference>
<dbReference type="AlphaFoldDB" id="T1JDC1"/>